<dbReference type="EC" id="3.5.4.3" evidence="3 7"/>
<protein>
    <recommendedName>
        <fullName evidence="3 7">Guanine deaminase</fullName>
        <shortName evidence="8">Guanase</shortName>
        <ecNumber evidence="3 7">3.5.4.3</ecNumber>
    </recommendedName>
    <alternativeName>
        <fullName evidence="8">Guanine aminohydrolase</fullName>
    </alternativeName>
</protein>
<dbReference type="InterPro" id="IPR011059">
    <property type="entry name" value="Metal-dep_hydrolase_composite"/>
</dbReference>
<dbReference type="InterPro" id="IPR051607">
    <property type="entry name" value="Metallo-dep_hydrolases"/>
</dbReference>
<dbReference type="GO" id="GO:0005829">
    <property type="term" value="C:cytosol"/>
    <property type="evidence" value="ECO:0007669"/>
    <property type="project" value="TreeGrafter"/>
</dbReference>
<comment type="function">
    <text evidence="8">Catalyzes the hydrolytic deamination of guanine, producing xanthine and ammonia.</text>
</comment>
<evidence type="ECO:0000256" key="3">
    <source>
        <dbReference type="ARBA" id="ARBA00012781"/>
    </source>
</evidence>
<evidence type="ECO:0000313" key="11">
    <source>
        <dbReference type="Proteomes" id="UP000095598"/>
    </source>
</evidence>
<dbReference type="NCBIfam" id="TIGR02967">
    <property type="entry name" value="guan_deamin"/>
    <property type="match status" value="1"/>
</dbReference>
<comment type="catalytic activity">
    <reaction evidence="8">
        <text>guanine + H2O + H(+) = xanthine + NH4(+)</text>
        <dbReference type="Rhea" id="RHEA:14665"/>
        <dbReference type="ChEBI" id="CHEBI:15377"/>
        <dbReference type="ChEBI" id="CHEBI:15378"/>
        <dbReference type="ChEBI" id="CHEBI:16235"/>
        <dbReference type="ChEBI" id="CHEBI:17712"/>
        <dbReference type="ChEBI" id="CHEBI:28938"/>
        <dbReference type="EC" id="3.5.4.3"/>
    </reaction>
</comment>
<organism evidence="10 11">
    <name type="scientific">Anaerostipes hadrus</name>
    <dbReference type="NCBI Taxonomy" id="649756"/>
    <lineage>
        <taxon>Bacteria</taxon>
        <taxon>Bacillati</taxon>
        <taxon>Bacillota</taxon>
        <taxon>Clostridia</taxon>
        <taxon>Lachnospirales</taxon>
        <taxon>Lachnospiraceae</taxon>
        <taxon>Anaerostipes</taxon>
    </lineage>
</organism>
<comment type="cofactor">
    <cofactor evidence="8">
        <name>Zn(2+)</name>
        <dbReference type="ChEBI" id="CHEBI:29105"/>
    </cofactor>
    <text evidence="8">Binds 1 zinc ion per subunit.</text>
</comment>
<dbReference type="SUPFAM" id="SSF51556">
    <property type="entry name" value="Metallo-dependent hydrolases"/>
    <property type="match status" value="1"/>
</dbReference>
<evidence type="ECO:0000256" key="8">
    <source>
        <dbReference type="RuleBase" id="RU366009"/>
    </source>
</evidence>
<proteinExistence type="inferred from homology"/>
<dbReference type="EMBL" id="CYXT01000001">
    <property type="protein sequence ID" value="CUM71995.1"/>
    <property type="molecule type" value="Genomic_DNA"/>
</dbReference>
<comment type="pathway">
    <text evidence="1 8">Purine metabolism; guanine degradation; xanthine from guanine: step 1/1.</text>
</comment>
<dbReference type="PANTHER" id="PTHR11271">
    <property type="entry name" value="GUANINE DEAMINASE"/>
    <property type="match status" value="1"/>
</dbReference>
<dbReference type="GO" id="GO:0008270">
    <property type="term" value="F:zinc ion binding"/>
    <property type="evidence" value="ECO:0007669"/>
    <property type="project" value="UniProtKB-UniRule"/>
</dbReference>
<keyword evidence="4 8" id="KW-0479">Metal-binding</keyword>
<accession>A0A173R2G4</accession>
<evidence type="ECO:0000256" key="7">
    <source>
        <dbReference type="NCBIfam" id="TIGR02967"/>
    </source>
</evidence>
<dbReference type="GO" id="GO:0006147">
    <property type="term" value="P:guanine catabolic process"/>
    <property type="evidence" value="ECO:0007669"/>
    <property type="project" value="UniProtKB-UniRule"/>
</dbReference>
<gene>
    <name evidence="10" type="primary">guaD</name>
    <name evidence="10" type="ORF">ERS852425_00213</name>
</gene>
<evidence type="ECO:0000256" key="4">
    <source>
        <dbReference type="ARBA" id="ARBA00022723"/>
    </source>
</evidence>
<dbReference type="RefSeq" id="WP_055257571.1">
    <property type="nucleotide sequence ID" value="NZ_CYXT01000001.1"/>
</dbReference>
<dbReference type="PANTHER" id="PTHR11271:SF6">
    <property type="entry name" value="GUANINE DEAMINASE"/>
    <property type="match status" value="1"/>
</dbReference>
<dbReference type="InterPro" id="IPR032466">
    <property type="entry name" value="Metal_Hydrolase"/>
</dbReference>
<dbReference type="InterPro" id="IPR014311">
    <property type="entry name" value="Guanine_deaminase"/>
</dbReference>
<dbReference type="SUPFAM" id="SSF51338">
    <property type="entry name" value="Composite domain of metallo-dependent hydrolases"/>
    <property type="match status" value="1"/>
</dbReference>
<evidence type="ECO:0000256" key="1">
    <source>
        <dbReference type="ARBA" id="ARBA00004984"/>
    </source>
</evidence>
<reference evidence="10 11" key="1">
    <citation type="submission" date="2015-09" db="EMBL/GenBank/DDBJ databases">
        <authorList>
            <consortium name="Pathogen Informatics"/>
        </authorList>
    </citation>
    <scope>NUCLEOTIDE SEQUENCE [LARGE SCALE GENOMIC DNA]</scope>
    <source>
        <strain evidence="10 11">2789STDY5608868</strain>
    </source>
</reference>
<evidence type="ECO:0000313" key="10">
    <source>
        <dbReference type="EMBL" id="CUM71995.1"/>
    </source>
</evidence>
<dbReference type="GO" id="GO:0008892">
    <property type="term" value="F:guanine deaminase activity"/>
    <property type="evidence" value="ECO:0007669"/>
    <property type="project" value="UniProtKB-UniRule"/>
</dbReference>
<dbReference type="Gene3D" id="3.20.20.140">
    <property type="entry name" value="Metal-dependent hydrolases"/>
    <property type="match status" value="1"/>
</dbReference>
<evidence type="ECO:0000256" key="2">
    <source>
        <dbReference type="ARBA" id="ARBA00006745"/>
    </source>
</evidence>
<dbReference type="Pfam" id="PF01979">
    <property type="entry name" value="Amidohydro_1"/>
    <property type="match status" value="1"/>
</dbReference>
<comment type="similarity">
    <text evidence="2 8">Belongs to the metallo-dependent hydrolases superfamily. ATZ/TRZ family.</text>
</comment>
<keyword evidence="5 8" id="KW-0378">Hydrolase</keyword>
<evidence type="ECO:0000256" key="5">
    <source>
        <dbReference type="ARBA" id="ARBA00022801"/>
    </source>
</evidence>
<evidence type="ECO:0000256" key="6">
    <source>
        <dbReference type="ARBA" id="ARBA00022833"/>
    </source>
</evidence>
<sequence length="437" mass="49489">MRRFVMKGNICYSNDNKELCVIENGYVVSEDGICLGVYEQLPEKYQMIPCYDYTDRLIIPGFTDLHVHAPQYSFRGLGMDLELLDWLNTHTFVEEAKYQELAYAEKAYDIFADDMRKSATTRACVFGTIHNEATLLLMEKLEEAGIKGFVGKVNMDRNSPDYLCEASAAQSAKDTEEWIKASKQFENIRPILTPRFIPTCTDELMEELSDLQKKYDLPMQSHLSENFGEIAWVQELCPDTSFYGEAYNKYGMFGNDCKTIMAHCVHSTEDEIKMMKDQGVFIAHCPESNTNLSSGVAPIRKYLDMGMKIGLGSDVAAGSTLSMFTAMSMAIQCSKLRWRLSDQELKPLNIEEVFYLATRGGGEFFGKVGTFEKGYEFDAVVLDDLSLRHPQELTVKERLERMIYLADDRNVVAKFVNGKSVPRDKDGDETAILGGNQ</sequence>
<dbReference type="AlphaFoldDB" id="A0A173R2G4"/>
<dbReference type="UniPathway" id="UPA00603">
    <property type="reaction ID" value="UER00660"/>
</dbReference>
<keyword evidence="6 8" id="KW-0862">Zinc</keyword>
<feature type="domain" description="Amidohydrolase-related" evidence="9">
    <location>
        <begin position="58"/>
        <end position="421"/>
    </location>
</feature>
<name>A0A173R2G4_ANAHA</name>
<dbReference type="InterPro" id="IPR006680">
    <property type="entry name" value="Amidohydro-rel"/>
</dbReference>
<dbReference type="Proteomes" id="UP000095598">
    <property type="component" value="Unassembled WGS sequence"/>
</dbReference>
<dbReference type="Gene3D" id="2.30.40.10">
    <property type="entry name" value="Urease, subunit C, domain 1"/>
    <property type="match status" value="1"/>
</dbReference>
<evidence type="ECO:0000259" key="9">
    <source>
        <dbReference type="Pfam" id="PF01979"/>
    </source>
</evidence>